<evidence type="ECO:0000313" key="1">
    <source>
        <dbReference type="EMBL" id="SJL84113.1"/>
    </source>
</evidence>
<proteinExistence type="predicted"/>
<evidence type="ECO:0000313" key="2">
    <source>
        <dbReference type="Proteomes" id="UP000189475"/>
    </source>
</evidence>
<reference evidence="1 2" key="1">
    <citation type="submission" date="2017-02" db="EMBL/GenBank/DDBJ databases">
        <authorList>
            <person name="Peterson S.W."/>
        </authorList>
    </citation>
    <scope>NUCLEOTIDE SEQUENCE [LARGE SCALE GENOMIC DNA]</scope>
    <source>
        <strain evidence="1 2">CECT 9027</strain>
    </source>
</reference>
<organism evidence="1 2">
    <name type="scientific">Vibrio palustris</name>
    <dbReference type="NCBI Taxonomy" id="1918946"/>
    <lineage>
        <taxon>Bacteria</taxon>
        <taxon>Pseudomonadati</taxon>
        <taxon>Pseudomonadota</taxon>
        <taxon>Gammaproteobacteria</taxon>
        <taxon>Vibrionales</taxon>
        <taxon>Vibrionaceae</taxon>
        <taxon>Vibrio</taxon>
    </lineage>
</organism>
<dbReference type="STRING" id="1918946.VPAL9027_02094"/>
<dbReference type="RefSeq" id="WP_159439132.1">
    <property type="nucleotide sequence ID" value="NZ_AP024888.1"/>
</dbReference>
<name>A0A1R4B5D4_9VIBR</name>
<protein>
    <submittedName>
        <fullName evidence="1">Uncharacterized protein</fullName>
    </submittedName>
</protein>
<keyword evidence="2" id="KW-1185">Reference proteome</keyword>
<gene>
    <name evidence="1" type="ORF">VPAL9027_02094</name>
</gene>
<dbReference type="EMBL" id="FUFT01000005">
    <property type="protein sequence ID" value="SJL84113.1"/>
    <property type="molecule type" value="Genomic_DNA"/>
</dbReference>
<accession>A0A1R4B5D4</accession>
<dbReference type="AlphaFoldDB" id="A0A1R4B5D4"/>
<dbReference type="Proteomes" id="UP000189475">
    <property type="component" value="Unassembled WGS sequence"/>
</dbReference>
<sequence>MTFNYYYVIKPSALKMANTLAHKYKVPDDPHQIRQHWVALAQQRGGLGTCEA</sequence>